<evidence type="ECO:0000313" key="1">
    <source>
        <dbReference type="EMBL" id="CAA9240363.1"/>
    </source>
</evidence>
<accession>A0A6J4I4M6</accession>
<dbReference type="EMBL" id="CADCTM010000216">
    <property type="protein sequence ID" value="CAA9240363.1"/>
    <property type="molecule type" value="Genomic_DNA"/>
</dbReference>
<sequence>MVKKLGVTQRELLCIHSIQFSVAFVEDVELI</sequence>
<organism evidence="1">
    <name type="scientific">uncultured Coleofasciculus sp</name>
    <dbReference type="NCBI Taxonomy" id="1267456"/>
    <lineage>
        <taxon>Bacteria</taxon>
        <taxon>Bacillati</taxon>
        <taxon>Cyanobacteriota</taxon>
        <taxon>Cyanophyceae</taxon>
        <taxon>Coleofasciculales</taxon>
        <taxon>Coleofasciculaceae</taxon>
        <taxon>Coleofasciculus</taxon>
        <taxon>environmental samples</taxon>
    </lineage>
</organism>
<name>A0A6J4I4M6_9CYAN</name>
<reference evidence="1" key="1">
    <citation type="submission" date="2020-02" db="EMBL/GenBank/DDBJ databases">
        <authorList>
            <person name="Meier V. D."/>
        </authorList>
    </citation>
    <scope>NUCLEOTIDE SEQUENCE</scope>
    <source>
        <strain evidence="1">AVDCRST_MAG92</strain>
    </source>
</reference>
<protein>
    <submittedName>
        <fullName evidence="1">Uncharacterized protein</fullName>
    </submittedName>
</protein>
<gene>
    <name evidence="1" type="ORF">AVDCRST_MAG92-1497</name>
</gene>
<proteinExistence type="predicted"/>
<dbReference type="AlphaFoldDB" id="A0A6J4I4M6"/>